<reference evidence="11 12" key="1">
    <citation type="journal article" date="2013" name="J. Mol. Microbiol. Biotechnol.">
        <title>Analysis of the Complete Genomes of Acholeplasma brassicae , A. palmae and A. laidlawii and Their Comparison to the Obligate Parasites from ' Candidatus Phytoplasma'.</title>
        <authorList>
            <person name="Kube M."/>
            <person name="Siewert C."/>
            <person name="Migdoll A.M."/>
            <person name="Duduk B."/>
            <person name="Holz S."/>
            <person name="Rabus R."/>
            <person name="Seemuller E."/>
            <person name="Mitrovic J."/>
            <person name="Muller I."/>
            <person name="Buttner C."/>
            <person name="Reinhardt R."/>
        </authorList>
    </citation>
    <scope>NUCLEOTIDE SEQUENCE [LARGE SCALE GENOMIC DNA]</scope>
    <source>
        <strain evidence="11 12">J233</strain>
    </source>
</reference>
<gene>
    <name evidence="9 11" type="primary">secY</name>
    <name evidence="11" type="ORF">BN85413300</name>
</gene>
<evidence type="ECO:0000256" key="8">
    <source>
        <dbReference type="ARBA" id="ARBA00023136"/>
    </source>
</evidence>
<organism evidence="11 12">
    <name type="scientific">Alteracholeplasma palmae (strain ATCC 49389 / J233)</name>
    <name type="common">Acholeplasma palmae</name>
    <dbReference type="NCBI Taxonomy" id="1318466"/>
    <lineage>
        <taxon>Bacteria</taxon>
        <taxon>Bacillati</taxon>
        <taxon>Mycoplasmatota</taxon>
        <taxon>Mollicutes</taxon>
        <taxon>Acholeplasmatales</taxon>
        <taxon>Acholeplasmataceae</taxon>
        <taxon>Acholeplasma</taxon>
    </lineage>
</organism>
<keyword evidence="4 9" id="KW-0812">Transmembrane</keyword>
<dbReference type="Proteomes" id="UP000032740">
    <property type="component" value="Chromosome"/>
</dbReference>
<dbReference type="Gene3D" id="1.10.3370.10">
    <property type="entry name" value="SecY subunit domain"/>
    <property type="match status" value="1"/>
</dbReference>
<evidence type="ECO:0000256" key="7">
    <source>
        <dbReference type="ARBA" id="ARBA00023010"/>
    </source>
</evidence>
<keyword evidence="8 9" id="KW-0472">Membrane</keyword>
<dbReference type="GO" id="GO:0043952">
    <property type="term" value="P:protein transport by the Sec complex"/>
    <property type="evidence" value="ECO:0007669"/>
    <property type="project" value="UniProtKB-UniRule"/>
</dbReference>
<feature type="transmembrane region" description="Helical" evidence="9">
    <location>
        <begin position="67"/>
        <end position="91"/>
    </location>
</feature>
<feature type="transmembrane region" description="Helical" evidence="9">
    <location>
        <begin position="143"/>
        <end position="164"/>
    </location>
</feature>
<comment type="subcellular location">
    <subcellularLocation>
        <location evidence="9">Cell membrane</location>
        <topology evidence="9">Multi-pass membrane protein</topology>
    </subcellularLocation>
    <subcellularLocation>
        <location evidence="1">Membrane</location>
        <topology evidence="1">Multi-pass membrane protein</topology>
    </subcellularLocation>
</comment>
<dbReference type="SUPFAM" id="SSF103491">
    <property type="entry name" value="Preprotein translocase SecY subunit"/>
    <property type="match status" value="1"/>
</dbReference>
<proteinExistence type="inferred from homology"/>
<protein>
    <recommendedName>
        <fullName evidence="9">Protein translocase subunit SecY</fullName>
    </recommendedName>
</protein>
<comment type="similarity">
    <text evidence="2 9 10">Belongs to the SecY/SEC61-alpha family.</text>
</comment>
<sequence>MWQRIKLVLSNKTVMLRIAITLLIILVFKIASYIPIPLFNKEQLTTDFGSGFLSILNSYSGQALARFSVFSLGISPYITASIAVQLLQTVIPSLKEWNEQGEAGKQKSARLTRYLAIALAFAQALLLILGVGSPLQHGVRQSIWIYLYMALTVTAASAVTIWLADLITAKGVGNGTSIMIVTGMVTSLPIMYTTLSQKYLGSSFTWGNLGLFSIIVLLNIFILLAVIYVYVATRKIPIQYANRQGKTDSNIPLKINSAGVLPVIFASTLTSIPLTIVGLTSNSTSGTSTWINNIFNSQEPLGFILYMILIVIFSFFYTFMTVNPTQMADNLSKQDAYIPGIRPGEDTKNFIAKILFKITVIGTVFIAVLAALPIITSWIFGFTAAEASAISIGGTSLLIIVGVAVETTQQIEAAANKDQYTGLF</sequence>
<evidence type="ECO:0000256" key="2">
    <source>
        <dbReference type="ARBA" id="ARBA00005751"/>
    </source>
</evidence>
<feature type="transmembrane region" description="Helical" evidence="9">
    <location>
        <begin position="387"/>
        <end position="405"/>
    </location>
</feature>
<feature type="transmembrane region" description="Helical" evidence="9">
    <location>
        <begin position="253"/>
        <end position="280"/>
    </location>
</feature>
<dbReference type="InterPro" id="IPR030659">
    <property type="entry name" value="SecY_CS"/>
</dbReference>
<dbReference type="STRING" id="1318466.BN85413300"/>
<evidence type="ECO:0000256" key="4">
    <source>
        <dbReference type="ARBA" id="ARBA00022692"/>
    </source>
</evidence>
<dbReference type="KEGG" id="apal:BN85413300"/>
<dbReference type="NCBIfam" id="TIGR00967">
    <property type="entry name" value="3a0501s007"/>
    <property type="match status" value="1"/>
</dbReference>
<dbReference type="PRINTS" id="PR00303">
    <property type="entry name" value="SECYTRNLCASE"/>
</dbReference>
<keyword evidence="3 9" id="KW-0813">Transport</keyword>
<evidence type="ECO:0000256" key="9">
    <source>
        <dbReference type="HAMAP-Rule" id="MF_01465"/>
    </source>
</evidence>
<dbReference type="HOGENOM" id="CLU_030313_0_1_14"/>
<dbReference type="AlphaFoldDB" id="U4KLU9"/>
<evidence type="ECO:0000256" key="6">
    <source>
        <dbReference type="ARBA" id="ARBA00022989"/>
    </source>
</evidence>
<evidence type="ECO:0000313" key="11">
    <source>
        <dbReference type="EMBL" id="CCV64907.1"/>
    </source>
</evidence>
<feature type="transmembrane region" description="Helical" evidence="9">
    <location>
        <begin position="111"/>
        <end position="131"/>
    </location>
</feature>
<evidence type="ECO:0000256" key="5">
    <source>
        <dbReference type="ARBA" id="ARBA00022927"/>
    </source>
</evidence>
<evidence type="ECO:0000256" key="3">
    <source>
        <dbReference type="ARBA" id="ARBA00022448"/>
    </source>
</evidence>
<keyword evidence="6 9" id="KW-1133">Transmembrane helix</keyword>
<comment type="function">
    <text evidence="9">The central subunit of the protein translocation channel SecYEG. Consists of two halves formed by TMs 1-5 and 6-10. These two domains form a lateral gate at the front which open onto the bilayer between TMs 2 and 7, and are clamped together by SecE at the back. The channel is closed by both a pore ring composed of hydrophobic SecY resides and a short helix (helix 2A) on the extracellular side of the membrane which forms a plug. The plug probably moves laterally to allow the channel to open. The ring and the pore may move independently.</text>
</comment>
<comment type="subunit">
    <text evidence="9">Component of the Sec protein translocase complex. Heterotrimer consisting of SecY, SecE and SecG subunits. The heterotrimers can form oligomers, although 1 heterotrimer is thought to be able to translocate proteins. Interacts with the ribosome. Interacts with SecDF, and other proteins may be involved. Interacts with SecA.</text>
</comment>
<dbReference type="PIRSF" id="PIRSF004557">
    <property type="entry name" value="SecY"/>
    <property type="match status" value="1"/>
</dbReference>
<keyword evidence="9" id="KW-1003">Cell membrane</keyword>
<keyword evidence="7 9" id="KW-0811">Translocation</keyword>
<dbReference type="PANTHER" id="PTHR10906">
    <property type="entry name" value="SECY/SEC61-ALPHA FAMILY MEMBER"/>
    <property type="match status" value="1"/>
</dbReference>
<name>U4KLU9_ALTPJ</name>
<dbReference type="GO" id="GO:0005886">
    <property type="term" value="C:plasma membrane"/>
    <property type="evidence" value="ECO:0007669"/>
    <property type="project" value="UniProtKB-SubCell"/>
</dbReference>
<feature type="transmembrane region" description="Helical" evidence="9">
    <location>
        <begin position="358"/>
        <end position="381"/>
    </location>
</feature>
<evidence type="ECO:0000256" key="10">
    <source>
        <dbReference type="RuleBase" id="RU004349"/>
    </source>
</evidence>
<feature type="transmembrane region" description="Helical" evidence="9">
    <location>
        <begin position="212"/>
        <end position="232"/>
    </location>
</feature>
<dbReference type="GO" id="GO:0065002">
    <property type="term" value="P:intracellular protein transmembrane transport"/>
    <property type="evidence" value="ECO:0007669"/>
    <property type="project" value="UniProtKB-UniRule"/>
</dbReference>
<accession>U4KLU9</accession>
<dbReference type="InterPro" id="IPR026593">
    <property type="entry name" value="SecY"/>
</dbReference>
<evidence type="ECO:0000313" key="12">
    <source>
        <dbReference type="Proteomes" id="UP000032740"/>
    </source>
</evidence>
<feature type="transmembrane region" description="Helical" evidence="9">
    <location>
        <begin position="14"/>
        <end position="36"/>
    </location>
</feature>
<dbReference type="InterPro" id="IPR023201">
    <property type="entry name" value="SecY_dom_sf"/>
</dbReference>
<dbReference type="PROSITE" id="PS00755">
    <property type="entry name" value="SECY_1"/>
    <property type="match status" value="1"/>
</dbReference>
<dbReference type="InterPro" id="IPR002208">
    <property type="entry name" value="SecY/SEC61-alpha"/>
</dbReference>
<evidence type="ECO:0000256" key="1">
    <source>
        <dbReference type="ARBA" id="ARBA00004141"/>
    </source>
</evidence>
<dbReference type="RefSeq" id="WP_030003790.1">
    <property type="nucleotide sequence ID" value="NC_022538.1"/>
</dbReference>
<dbReference type="Pfam" id="PF00344">
    <property type="entry name" value="SecY"/>
    <property type="match status" value="1"/>
</dbReference>
<dbReference type="HAMAP" id="MF_01465">
    <property type="entry name" value="SecY"/>
    <property type="match status" value="1"/>
</dbReference>
<feature type="transmembrane region" description="Helical" evidence="9">
    <location>
        <begin position="300"/>
        <end position="320"/>
    </location>
</feature>
<feature type="transmembrane region" description="Helical" evidence="9">
    <location>
        <begin position="171"/>
        <end position="192"/>
    </location>
</feature>
<keyword evidence="12" id="KW-1185">Reference proteome</keyword>
<keyword evidence="5 9" id="KW-0653">Protein transport</keyword>
<dbReference type="EMBL" id="FO681347">
    <property type="protein sequence ID" value="CCV64907.1"/>
    <property type="molecule type" value="Genomic_DNA"/>
</dbReference>
<dbReference type="GO" id="GO:0006605">
    <property type="term" value="P:protein targeting"/>
    <property type="evidence" value="ECO:0007669"/>
    <property type="project" value="UniProtKB-UniRule"/>
</dbReference>